<evidence type="ECO:0000313" key="1">
    <source>
        <dbReference type="EMBL" id="JAD97358.1"/>
    </source>
</evidence>
<accession>A0A0A9EEB6</accession>
<dbReference type="AlphaFoldDB" id="A0A0A9EEB6"/>
<organism evidence="1">
    <name type="scientific">Arundo donax</name>
    <name type="common">Giant reed</name>
    <name type="synonym">Donax arundinaceus</name>
    <dbReference type="NCBI Taxonomy" id="35708"/>
    <lineage>
        <taxon>Eukaryota</taxon>
        <taxon>Viridiplantae</taxon>
        <taxon>Streptophyta</taxon>
        <taxon>Embryophyta</taxon>
        <taxon>Tracheophyta</taxon>
        <taxon>Spermatophyta</taxon>
        <taxon>Magnoliopsida</taxon>
        <taxon>Liliopsida</taxon>
        <taxon>Poales</taxon>
        <taxon>Poaceae</taxon>
        <taxon>PACMAD clade</taxon>
        <taxon>Arundinoideae</taxon>
        <taxon>Arundineae</taxon>
        <taxon>Arundo</taxon>
    </lineage>
</organism>
<name>A0A0A9EEB6_ARUDO</name>
<sequence length="62" mass="7024">MISLEHPMCIFFPFASPDFSNNTTTELKIDCIVINTSEAKRCENEHTGSIIASNILYAPQYR</sequence>
<protein>
    <submittedName>
        <fullName evidence="1">Uncharacterized protein</fullName>
    </submittedName>
</protein>
<reference evidence="1" key="1">
    <citation type="submission" date="2014-09" db="EMBL/GenBank/DDBJ databases">
        <authorList>
            <person name="Magalhaes I.L.F."/>
            <person name="Oliveira U."/>
            <person name="Santos F.R."/>
            <person name="Vidigal T.H.D.A."/>
            <person name="Brescovit A.D."/>
            <person name="Santos A.J."/>
        </authorList>
    </citation>
    <scope>NUCLEOTIDE SEQUENCE</scope>
    <source>
        <tissue evidence="1">Shoot tissue taken approximately 20 cm above the soil surface</tissue>
    </source>
</reference>
<dbReference type="EMBL" id="GBRH01200537">
    <property type="protein sequence ID" value="JAD97358.1"/>
    <property type="molecule type" value="Transcribed_RNA"/>
</dbReference>
<reference evidence="1" key="2">
    <citation type="journal article" date="2015" name="Data Brief">
        <title>Shoot transcriptome of the giant reed, Arundo donax.</title>
        <authorList>
            <person name="Barrero R.A."/>
            <person name="Guerrero F.D."/>
            <person name="Moolhuijzen P."/>
            <person name="Goolsby J.A."/>
            <person name="Tidwell J."/>
            <person name="Bellgard S.E."/>
            <person name="Bellgard M.I."/>
        </authorList>
    </citation>
    <scope>NUCLEOTIDE SEQUENCE</scope>
    <source>
        <tissue evidence="1">Shoot tissue taken approximately 20 cm above the soil surface</tissue>
    </source>
</reference>
<proteinExistence type="predicted"/>